<feature type="compositionally biased region" description="Low complexity" evidence="7">
    <location>
        <begin position="38"/>
        <end position="53"/>
    </location>
</feature>
<organism evidence="8 9">
    <name type="scientific">Trichoderma longibrachiatum ATCC 18648</name>
    <dbReference type="NCBI Taxonomy" id="983965"/>
    <lineage>
        <taxon>Eukaryota</taxon>
        <taxon>Fungi</taxon>
        <taxon>Dikarya</taxon>
        <taxon>Ascomycota</taxon>
        <taxon>Pezizomycotina</taxon>
        <taxon>Sordariomycetes</taxon>
        <taxon>Hypocreomycetidae</taxon>
        <taxon>Hypocreales</taxon>
        <taxon>Hypocreaceae</taxon>
        <taxon>Trichoderma</taxon>
    </lineage>
</organism>
<gene>
    <name evidence="8" type="ORF">M440DRAFT_1330115</name>
</gene>
<name>A0A2T4C773_TRILO</name>
<dbReference type="Proteomes" id="UP000240760">
    <property type="component" value="Unassembled WGS sequence"/>
</dbReference>
<dbReference type="PANTHER" id="PTHR13477:SF0">
    <property type="entry name" value="LARGE RIBOSOMAL SUBUNIT PROTEIN ML49"/>
    <property type="match status" value="1"/>
</dbReference>
<dbReference type="InterPro" id="IPR007740">
    <property type="entry name" value="Ribosomal_mL49"/>
</dbReference>
<evidence type="ECO:0000256" key="2">
    <source>
        <dbReference type="ARBA" id="ARBA00005677"/>
    </source>
</evidence>
<dbReference type="AlphaFoldDB" id="A0A2T4C773"/>
<proteinExistence type="inferred from homology"/>
<sequence length="171" mass="19053">MSYLIPRALPLRSAITRPLFQSPLTSSSRTIFRPATQTASFSSTKPSSASASPRQKNPNQKAKVPPHLRQLSRAPVPPPTKTPEELVSLGYIVRRTPSVQLPVYRRWQSGGTRQVVVIKKVDGDRIRLLEDLVGGIGIAREDARVNPTTQHIELKGDHFDKARGWLLERGF</sequence>
<feature type="region of interest" description="Disordered" evidence="7">
    <location>
        <begin position="25"/>
        <end position="84"/>
    </location>
</feature>
<keyword evidence="5" id="KW-0687">Ribonucleoprotein</keyword>
<accession>A0A2T4C773</accession>
<keyword evidence="4" id="KW-0496">Mitochondrion</keyword>
<evidence type="ECO:0000256" key="4">
    <source>
        <dbReference type="ARBA" id="ARBA00023128"/>
    </source>
</evidence>
<comment type="subcellular location">
    <subcellularLocation>
        <location evidence="1">Mitochondrion</location>
    </subcellularLocation>
</comment>
<dbReference type="PANTHER" id="PTHR13477">
    <property type="entry name" value="MITOCHONDRIAL 39S RIBOSOMAL PROTEIN L49"/>
    <property type="match status" value="1"/>
</dbReference>
<comment type="similarity">
    <text evidence="2">Belongs to the mitochondrion-specific ribosomal protein mL49 family.</text>
</comment>
<evidence type="ECO:0000256" key="3">
    <source>
        <dbReference type="ARBA" id="ARBA00022980"/>
    </source>
</evidence>
<keyword evidence="9" id="KW-1185">Reference proteome</keyword>
<reference evidence="8 9" key="1">
    <citation type="submission" date="2016-07" db="EMBL/GenBank/DDBJ databases">
        <title>Multiple horizontal gene transfer events from other fungi enriched the ability of initially mycotrophic Trichoderma (Ascomycota) to feed on dead plant biomass.</title>
        <authorList>
            <consortium name="DOE Joint Genome Institute"/>
            <person name="Aerts A."/>
            <person name="Atanasova L."/>
            <person name="Chenthamara K."/>
            <person name="Zhang J."/>
            <person name="Grujic M."/>
            <person name="Henrissat B."/>
            <person name="Kuo A."/>
            <person name="Salamov A."/>
            <person name="Lipzen A."/>
            <person name="Labutti K."/>
            <person name="Barry K."/>
            <person name="Miao Y."/>
            <person name="Rahimi M.J."/>
            <person name="Shen Q."/>
            <person name="Grigoriev I.V."/>
            <person name="Kubicek C.P."/>
            <person name="Druzhinina I.S."/>
        </authorList>
    </citation>
    <scope>NUCLEOTIDE SEQUENCE [LARGE SCALE GENOMIC DNA]</scope>
    <source>
        <strain evidence="8 9">ATCC 18648</strain>
    </source>
</reference>
<dbReference type="GO" id="GO:0003735">
    <property type="term" value="F:structural constituent of ribosome"/>
    <property type="evidence" value="ECO:0007669"/>
    <property type="project" value="InterPro"/>
</dbReference>
<evidence type="ECO:0000256" key="7">
    <source>
        <dbReference type="SAM" id="MobiDB-lite"/>
    </source>
</evidence>
<evidence type="ECO:0000313" key="8">
    <source>
        <dbReference type="EMBL" id="PTB77416.1"/>
    </source>
</evidence>
<evidence type="ECO:0000256" key="5">
    <source>
        <dbReference type="ARBA" id="ARBA00023274"/>
    </source>
</evidence>
<evidence type="ECO:0000313" key="9">
    <source>
        <dbReference type="Proteomes" id="UP000240760"/>
    </source>
</evidence>
<dbReference type="GO" id="GO:0006412">
    <property type="term" value="P:translation"/>
    <property type="evidence" value="ECO:0007669"/>
    <property type="project" value="InterPro"/>
</dbReference>
<dbReference type="GO" id="GO:0005762">
    <property type="term" value="C:mitochondrial large ribosomal subunit"/>
    <property type="evidence" value="ECO:0007669"/>
    <property type="project" value="TreeGrafter"/>
</dbReference>
<dbReference type="OrthoDB" id="19439at2759"/>
<evidence type="ECO:0000256" key="1">
    <source>
        <dbReference type="ARBA" id="ARBA00004173"/>
    </source>
</evidence>
<keyword evidence="3" id="KW-0689">Ribosomal protein</keyword>
<dbReference type="Gene3D" id="3.30.780.10">
    <property type="entry name" value="SUI1-like domain"/>
    <property type="match status" value="1"/>
</dbReference>
<protein>
    <recommendedName>
        <fullName evidence="6">Large ribosomal subunit protein mL49</fullName>
    </recommendedName>
</protein>
<dbReference type="Pfam" id="PF05046">
    <property type="entry name" value="Img2"/>
    <property type="match status" value="1"/>
</dbReference>
<dbReference type="STRING" id="983965.A0A2T4C773"/>
<evidence type="ECO:0000256" key="6">
    <source>
        <dbReference type="ARBA" id="ARBA00035191"/>
    </source>
</evidence>
<dbReference type="EMBL" id="KZ679130">
    <property type="protein sequence ID" value="PTB77416.1"/>
    <property type="molecule type" value="Genomic_DNA"/>
</dbReference>